<dbReference type="Proteomes" id="UP001293254">
    <property type="component" value="Unassembled WGS sequence"/>
</dbReference>
<organism evidence="1 2">
    <name type="scientific">Sesamum alatum</name>
    <dbReference type="NCBI Taxonomy" id="300844"/>
    <lineage>
        <taxon>Eukaryota</taxon>
        <taxon>Viridiplantae</taxon>
        <taxon>Streptophyta</taxon>
        <taxon>Embryophyta</taxon>
        <taxon>Tracheophyta</taxon>
        <taxon>Spermatophyta</taxon>
        <taxon>Magnoliopsida</taxon>
        <taxon>eudicotyledons</taxon>
        <taxon>Gunneridae</taxon>
        <taxon>Pentapetalae</taxon>
        <taxon>asterids</taxon>
        <taxon>lamiids</taxon>
        <taxon>Lamiales</taxon>
        <taxon>Pedaliaceae</taxon>
        <taxon>Sesamum</taxon>
    </lineage>
</organism>
<keyword evidence="2" id="KW-1185">Reference proteome</keyword>
<evidence type="ECO:0000313" key="1">
    <source>
        <dbReference type="EMBL" id="KAK4430401.1"/>
    </source>
</evidence>
<dbReference type="EMBL" id="JACGWO010000004">
    <property type="protein sequence ID" value="KAK4430401.1"/>
    <property type="molecule type" value="Genomic_DNA"/>
</dbReference>
<reference evidence="1" key="2">
    <citation type="journal article" date="2024" name="Plant">
        <title>Genomic evolution and insights into agronomic trait innovations of Sesamum species.</title>
        <authorList>
            <person name="Miao H."/>
            <person name="Wang L."/>
            <person name="Qu L."/>
            <person name="Liu H."/>
            <person name="Sun Y."/>
            <person name="Le M."/>
            <person name="Wang Q."/>
            <person name="Wei S."/>
            <person name="Zheng Y."/>
            <person name="Lin W."/>
            <person name="Duan Y."/>
            <person name="Cao H."/>
            <person name="Xiong S."/>
            <person name="Wang X."/>
            <person name="Wei L."/>
            <person name="Li C."/>
            <person name="Ma Q."/>
            <person name="Ju M."/>
            <person name="Zhao R."/>
            <person name="Li G."/>
            <person name="Mu C."/>
            <person name="Tian Q."/>
            <person name="Mei H."/>
            <person name="Zhang T."/>
            <person name="Gao T."/>
            <person name="Zhang H."/>
        </authorList>
    </citation>
    <scope>NUCLEOTIDE SEQUENCE</scope>
    <source>
        <strain evidence="1">3651</strain>
    </source>
</reference>
<evidence type="ECO:0000313" key="2">
    <source>
        <dbReference type="Proteomes" id="UP001293254"/>
    </source>
</evidence>
<reference evidence="1" key="1">
    <citation type="submission" date="2020-06" db="EMBL/GenBank/DDBJ databases">
        <authorList>
            <person name="Li T."/>
            <person name="Hu X."/>
            <person name="Zhang T."/>
            <person name="Song X."/>
            <person name="Zhang H."/>
            <person name="Dai N."/>
            <person name="Sheng W."/>
            <person name="Hou X."/>
            <person name="Wei L."/>
        </authorList>
    </citation>
    <scope>NUCLEOTIDE SEQUENCE</scope>
    <source>
        <strain evidence="1">3651</strain>
        <tissue evidence="1">Leaf</tissue>
    </source>
</reference>
<proteinExistence type="predicted"/>
<sequence>MVVMHKCEARQLEEMMAARLDDTNIRHNTINLPSLDNGATTQRLNEYGVDKQNNVPETPHGLVPLTNIRHNTINLPSLDNGATTQRLNGYEVDKQNNIPESSHGLVPPS</sequence>
<name>A0AAE2CQ35_9LAMI</name>
<protein>
    <submittedName>
        <fullName evidence="1">Uncharacterized protein</fullName>
    </submittedName>
</protein>
<comment type="caution">
    <text evidence="1">The sequence shown here is derived from an EMBL/GenBank/DDBJ whole genome shotgun (WGS) entry which is preliminary data.</text>
</comment>
<dbReference type="AlphaFoldDB" id="A0AAE2CQ35"/>
<accession>A0AAE2CQ35</accession>
<gene>
    <name evidence="1" type="ORF">Salat_1340800</name>
</gene>